<dbReference type="EMBL" id="FJVF01000003">
    <property type="protein sequence ID" value="CZU15673.1"/>
    <property type="molecule type" value="Genomic_DNA"/>
</dbReference>
<geneLocation type="plasmid" evidence="1">
    <name>pI1-34TF</name>
</geneLocation>
<reference evidence="1" key="2">
    <citation type="submission" date="2016-04" db="EMBL/GenBank/DDBJ databases">
        <title>Characterisation of E. coli isolates and blaCTX-M harbouring plasmids isolated from dairy cattle in the UK.</title>
        <authorList>
            <person name="Boinett C.J."/>
            <person name="AbuOun M."/>
            <person name="Woodward M.J."/>
            <person name="Anjum M.F."/>
        </authorList>
    </citation>
    <scope>NUCLEOTIDE SEQUENCE</scope>
    <source>
        <strain evidence="1">I1-34</strain>
        <plasmid evidence="1">pI1-34TF</plasmid>
    </source>
</reference>
<evidence type="ECO:0000313" key="1">
    <source>
        <dbReference type="EMBL" id="CZU15673.1"/>
    </source>
</evidence>
<dbReference type="AlphaFoldDB" id="A0A144A4U0"/>
<name>A0A144A4U0_ECOLX</name>
<reference evidence="1" key="1">
    <citation type="submission" date="2016-02" db="EMBL/GenBank/DDBJ databases">
        <authorList>
            <person name="Wen L."/>
            <person name="He K."/>
            <person name="Yang H."/>
        </authorList>
    </citation>
    <scope>NUCLEOTIDE SEQUENCE</scope>
    <source>
        <strain evidence="1">I1-34</strain>
        <plasmid evidence="1">pI1-34TF</plasmid>
    </source>
</reference>
<sequence>MTAGRTVAFLNKFTDLVIFEVQQTPAFINNVQFLEVTRRAVHPVLDVDNQGEHHRNQQ</sequence>
<protein>
    <submittedName>
        <fullName evidence="1">Uncharacterized protein</fullName>
    </submittedName>
</protein>
<organism evidence="1">
    <name type="scientific">Escherichia coli</name>
    <dbReference type="NCBI Taxonomy" id="562"/>
    <lineage>
        <taxon>Bacteria</taxon>
        <taxon>Pseudomonadati</taxon>
        <taxon>Pseudomonadota</taxon>
        <taxon>Gammaproteobacteria</taxon>
        <taxon>Enterobacterales</taxon>
        <taxon>Enterobacteriaceae</taxon>
        <taxon>Escherichia</taxon>
    </lineage>
</organism>
<keyword evidence="1" id="KW-0614">Plasmid</keyword>
<gene>
    <name evidence="1" type="primary">pI1-34TF_00027</name>
</gene>
<accession>A0A144A4U0</accession>
<proteinExistence type="predicted"/>